<dbReference type="Pfam" id="PF03407">
    <property type="entry name" value="Nucleotid_trans"/>
    <property type="match status" value="1"/>
</dbReference>
<dbReference type="GO" id="GO:0005794">
    <property type="term" value="C:Golgi apparatus"/>
    <property type="evidence" value="ECO:0007669"/>
    <property type="project" value="TreeGrafter"/>
</dbReference>
<dbReference type="PANTHER" id="PTHR47032">
    <property type="entry name" value="UDP-D-XYLOSE:L-FUCOSE ALPHA-1,3-D-XYLOSYLTRANSFERASE-RELATED"/>
    <property type="match status" value="1"/>
</dbReference>
<evidence type="ECO:0000256" key="2">
    <source>
        <dbReference type="SAM" id="Phobius"/>
    </source>
</evidence>
<keyword evidence="2" id="KW-1133">Transmembrane helix</keyword>
<name>A0AAD9P792_RIDPI</name>
<dbReference type="GO" id="GO:0016757">
    <property type="term" value="F:glycosyltransferase activity"/>
    <property type="evidence" value="ECO:0007669"/>
    <property type="project" value="TreeGrafter"/>
</dbReference>
<dbReference type="AlphaFoldDB" id="A0AAD9P792"/>
<organism evidence="4 5">
    <name type="scientific">Ridgeia piscesae</name>
    <name type="common">Tubeworm</name>
    <dbReference type="NCBI Taxonomy" id="27915"/>
    <lineage>
        <taxon>Eukaryota</taxon>
        <taxon>Metazoa</taxon>
        <taxon>Spiralia</taxon>
        <taxon>Lophotrochozoa</taxon>
        <taxon>Annelida</taxon>
        <taxon>Polychaeta</taxon>
        <taxon>Sedentaria</taxon>
        <taxon>Canalipalpata</taxon>
        <taxon>Sabellida</taxon>
        <taxon>Siboglinidae</taxon>
        <taxon>Ridgeia</taxon>
    </lineage>
</organism>
<dbReference type="InterPro" id="IPR005069">
    <property type="entry name" value="Nucl-diP-sugar_transferase"/>
</dbReference>
<evidence type="ECO:0000256" key="1">
    <source>
        <dbReference type="SAM" id="MobiDB-lite"/>
    </source>
</evidence>
<evidence type="ECO:0000259" key="3">
    <source>
        <dbReference type="Pfam" id="PF03407"/>
    </source>
</evidence>
<reference evidence="4" key="1">
    <citation type="journal article" date="2023" name="Mol. Biol. Evol.">
        <title>Third-Generation Sequencing Reveals the Adaptive Role of the Epigenome in Three Deep-Sea Polychaetes.</title>
        <authorList>
            <person name="Perez M."/>
            <person name="Aroh O."/>
            <person name="Sun Y."/>
            <person name="Lan Y."/>
            <person name="Juniper S.K."/>
            <person name="Young C.R."/>
            <person name="Angers B."/>
            <person name="Qian P.Y."/>
        </authorList>
    </citation>
    <scope>NUCLEOTIDE SEQUENCE</scope>
    <source>
        <strain evidence="4">R07B-5</strain>
    </source>
</reference>
<keyword evidence="2" id="KW-0472">Membrane</keyword>
<keyword evidence="2" id="KW-0812">Transmembrane</keyword>
<accession>A0AAD9P792</accession>
<dbReference type="EMBL" id="JAODUO010000106">
    <property type="protein sequence ID" value="KAK2189468.1"/>
    <property type="molecule type" value="Genomic_DNA"/>
</dbReference>
<feature type="transmembrane region" description="Helical" evidence="2">
    <location>
        <begin position="26"/>
        <end position="47"/>
    </location>
</feature>
<keyword evidence="5" id="KW-1185">Reference proteome</keyword>
<evidence type="ECO:0000313" key="4">
    <source>
        <dbReference type="EMBL" id="KAK2189468.1"/>
    </source>
</evidence>
<feature type="domain" description="Nucleotide-diphospho-sugar transferase" evidence="3">
    <location>
        <begin position="97"/>
        <end position="300"/>
    </location>
</feature>
<dbReference type="Proteomes" id="UP001209878">
    <property type="component" value="Unassembled WGS sequence"/>
</dbReference>
<proteinExistence type="predicted"/>
<comment type="caution">
    <text evidence="4">The sequence shown here is derived from an EMBL/GenBank/DDBJ whole genome shotgun (WGS) entry which is preliminary data.</text>
</comment>
<evidence type="ECO:0000313" key="5">
    <source>
        <dbReference type="Proteomes" id="UP001209878"/>
    </source>
</evidence>
<dbReference type="PANTHER" id="PTHR47032:SF1">
    <property type="entry name" value="UDP-D-XYLOSE:L-FUCOSE ALPHA-1,3-D-XYLOSYLTRANSFERASE-RELATED"/>
    <property type="match status" value="1"/>
</dbReference>
<dbReference type="InterPro" id="IPR052636">
    <property type="entry name" value="UDP-D-xylose:L-fucose_XylT"/>
</dbReference>
<protein>
    <recommendedName>
        <fullName evidence="3">Nucleotide-diphospho-sugar transferase domain-containing protein</fullName>
    </recommendedName>
</protein>
<feature type="region of interest" description="Disordered" evidence="1">
    <location>
        <begin position="427"/>
        <end position="449"/>
    </location>
</feature>
<gene>
    <name evidence="4" type="ORF">NP493_106g06016</name>
</gene>
<sequence>MGTKSADVTQGMLLVQLVSNTLRRNVIGLTKIFLALTLAFIFCETLFKQPEPANTESFMHAVRRLASPDKVIFLAYADSAFLDMAENFYETSLKPHSINNILFVASDRECCRQMRGRLGLPCYVHREDAQANEHSAYGESGFIRKMNYRTDVILEAIQHGYNVLHTDTDMVYVRHPLKHIHCGSGCDMAILMERGWTHNAGFVYVRPTERGIYLYRQMKNLSIIEPTLDDQRQLNRIVGQMRRSKEVKFNYIRLPSSSFSSGIVYFENGRRTFARDNVSSDIVVIHNNWIVSKEAKIYRFKEHLMWLIDKNGYYSKRTRKYLTYGNPLVFKTRSHTLSQERQALRNAMAIGQILDRVVILPSFHCGENETEKMHCALNSFYRVAAFDATFGDRYREHVFLLNPKVPETVKNSLSDVYRIVSPESKNAIRRDSKKSPTGIKQLRPGSDDGATSVEIEKWLGNIPESVLQFDHLFGAFKGFDSESEQDSFDRMIHSGFVTATYQQKP</sequence>